<dbReference type="GeneTree" id="ENSGT00940000167814"/>
<feature type="compositionally biased region" description="Basic and acidic residues" evidence="2">
    <location>
        <begin position="354"/>
        <end position="367"/>
    </location>
</feature>
<feature type="compositionally biased region" description="Pro residues" evidence="2">
    <location>
        <begin position="119"/>
        <end position="132"/>
    </location>
</feature>
<dbReference type="Proteomes" id="UP000002279">
    <property type="component" value="Chromosome 11"/>
</dbReference>
<feature type="region of interest" description="Disordered" evidence="2">
    <location>
        <begin position="1"/>
        <end position="194"/>
    </location>
</feature>
<proteinExistence type="predicted"/>
<dbReference type="OMA" id="RPTNTHV"/>
<feature type="compositionally biased region" description="Pro residues" evidence="2">
    <location>
        <begin position="61"/>
        <end position="76"/>
    </location>
</feature>
<accession>A0A6I8PK16</accession>
<feature type="region of interest" description="Disordered" evidence="2">
    <location>
        <begin position="288"/>
        <end position="367"/>
    </location>
</feature>
<reference evidence="3" key="3">
    <citation type="submission" date="2025-09" db="UniProtKB">
        <authorList>
            <consortium name="Ensembl"/>
        </authorList>
    </citation>
    <scope>IDENTIFICATION</scope>
    <source>
        <strain evidence="3">Glennie</strain>
    </source>
</reference>
<evidence type="ECO:0000256" key="1">
    <source>
        <dbReference type="ARBA" id="ARBA00022884"/>
    </source>
</evidence>
<feature type="compositionally biased region" description="Basic and acidic residues" evidence="2">
    <location>
        <begin position="165"/>
        <end position="179"/>
    </location>
</feature>
<evidence type="ECO:0000313" key="4">
    <source>
        <dbReference type="Proteomes" id="UP000002279"/>
    </source>
</evidence>
<dbReference type="InParanoid" id="A0A6I8PK16"/>
<dbReference type="InterPro" id="IPR051186">
    <property type="entry name" value="RRM_HNRPC/RALY_subfam"/>
</dbReference>
<keyword evidence="4" id="KW-1185">Reference proteome</keyword>
<dbReference type="Bgee" id="ENSOANG00000050684">
    <property type="expression patterns" value="Expressed in brain and 8 other cell types or tissues"/>
</dbReference>
<feature type="compositionally biased region" description="Polar residues" evidence="2">
    <location>
        <begin position="10"/>
        <end position="24"/>
    </location>
</feature>
<gene>
    <name evidence="3" type="primary">LOC103165062</name>
</gene>
<dbReference type="AlphaFoldDB" id="A0A6I8PK16"/>
<feature type="compositionally biased region" description="Pro residues" evidence="2">
    <location>
        <begin position="42"/>
        <end position="51"/>
    </location>
</feature>
<protein>
    <recommendedName>
        <fullName evidence="5">RALY RNA binding protein like</fullName>
    </recommendedName>
</protein>
<dbReference type="PANTHER" id="PTHR13968">
    <property type="entry name" value="HETEROGENEOUS NUCLEAR RIBONUCLEOPROTEIN"/>
    <property type="match status" value="1"/>
</dbReference>
<feature type="compositionally biased region" description="Basic and acidic residues" evidence="2">
    <location>
        <begin position="322"/>
        <end position="332"/>
    </location>
</feature>
<name>A0A6I8PK16_ORNAN</name>
<dbReference type="PANTHER" id="PTHR13968:SF3">
    <property type="entry name" value="HETEROGENEOUS NUCLEAR RIBONUCLEOPROTEINS C1_C2"/>
    <property type="match status" value="1"/>
</dbReference>
<dbReference type="Ensembl" id="ENSOANT00000061311.1">
    <property type="protein sequence ID" value="ENSOANP00000052908.1"/>
    <property type="gene ID" value="ENSOANG00000050684.1"/>
</dbReference>
<feature type="compositionally biased region" description="Basic and acidic residues" evidence="2">
    <location>
        <begin position="288"/>
        <end position="311"/>
    </location>
</feature>
<reference evidence="3 4" key="1">
    <citation type="journal article" date="2008" name="Nature">
        <title>Genome analysis of the platypus reveals unique signatures of evolution.</title>
        <authorList>
            <person name="Warren W.C."/>
            <person name="Hillier L.W."/>
            <person name="Marshall Graves J.A."/>
            <person name="Birney E."/>
            <person name="Ponting C.P."/>
            <person name="Grutzner F."/>
            <person name="Belov K."/>
            <person name="Miller W."/>
            <person name="Clarke L."/>
            <person name="Chinwalla A.T."/>
            <person name="Yang S.P."/>
            <person name="Heger A."/>
            <person name="Locke D.P."/>
            <person name="Miethke P."/>
            <person name="Waters P.D."/>
            <person name="Veyrunes F."/>
            <person name="Fulton L."/>
            <person name="Fulton B."/>
            <person name="Graves T."/>
            <person name="Wallis J."/>
            <person name="Puente X.S."/>
            <person name="Lopez-Otin C."/>
            <person name="Ordonez G.R."/>
            <person name="Eichler E.E."/>
            <person name="Chen L."/>
            <person name="Cheng Z."/>
            <person name="Deakin J.E."/>
            <person name="Alsop A."/>
            <person name="Thompson K."/>
            <person name="Kirby P."/>
            <person name="Papenfuss A.T."/>
            <person name="Wakefield M.J."/>
            <person name="Olender T."/>
            <person name="Lancet D."/>
            <person name="Huttley G.A."/>
            <person name="Smit A.F."/>
            <person name="Pask A."/>
            <person name="Temple-Smith P."/>
            <person name="Batzer M.A."/>
            <person name="Walker J.A."/>
            <person name="Konkel M.K."/>
            <person name="Harris R.S."/>
            <person name="Whittington C.M."/>
            <person name="Wong E.S."/>
            <person name="Gemmell N.J."/>
            <person name="Buschiazzo E."/>
            <person name="Vargas Jentzsch I.M."/>
            <person name="Merkel A."/>
            <person name="Schmitz J."/>
            <person name="Zemann A."/>
            <person name="Churakov G."/>
            <person name="Kriegs J.O."/>
            <person name="Brosius J."/>
            <person name="Murchison E.P."/>
            <person name="Sachidanandam R."/>
            <person name="Smith C."/>
            <person name="Hannon G.J."/>
            <person name="Tsend-Ayush E."/>
            <person name="McMillan D."/>
            <person name="Attenborough R."/>
            <person name="Rens W."/>
            <person name="Ferguson-Smith M."/>
            <person name="Lefevre C.M."/>
            <person name="Sharp J.A."/>
            <person name="Nicholas K.R."/>
            <person name="Ray D.A."/>
            <person name="Kube M."/>
            <person name="Reinhardt R."/>
            <person name="Pringle T.H."/>
            <person name="Taylor J."/>
            <person name="Jones R.C."/>
            <person name="Nixon B."/>
            <person name="Dacheux J.L."/>
            <person name="Niwa H."/>
            <person name="Sekita Y."/>
            <person name="Huang X."/>
            <person name="Stark A."/>
            <person name="Kheradpour P."/>
            <person name="Kellis M."/>
            <person name="Flicek P."/>
            <person name="Chen Y."/>
            <person name="Webber C."/>
            <person name="Hardison R."/>
            <person name="Nelson J."/>
            <person name="Hallsworth-Pepin K."/>
            <person name="Delehaunty K."/>
            <person name="Markovic C."/>
            <person name="Minx P."/>
            <person name="Feng Y."/>
            <person name="Kremitzki C."/>
            <person name="Mitreva M."/>
            <person name="Glasscock J."/>
            <person name="Wylie T."/>
            <person name="Wohldmann P."/>
            <person name="Thiru P."/>
            <person name="Nhan M.N."/>
            <person name="Pohl C.S."/>
            <person name="Smith S.M."/>
            <person name="Hou S."/>
            <person name="Nefedov M."/>
            <person name="de Jong P.J."/>
            <person name="Renfree M.B."/>
            <person name="Mardis E.R."/>
            <person name="Wilson R.K."/>
        </authorList>
    </citation>
    <scope>NUCLEOTIDE SEQUENCE [LARGE SCALE GENOMIC DNA]</scope>
    <source>
        <strain evidence="3 4">Glennie</strain>
    </source>
</reference>
<sequence>MTLGLPQRFEQCSAQSQRPTNTHVMTAPCPWPGAASVCPARAPAPPRPRAPPGRALTSAGPPSPFRAPPGPAPPPRAAAALRLMSPPCPAALPRAHRGDGTFQWPGAPPRSGGLGEPPARGPPRPAQPPRPPAAAAGAAGAGAGLGPRWHRTPPRAGMTLFGSEEACRRYLDMAREPKPSRARPGQKRQHSTALYHSSCDLDYELYREDFPYRVYEYQRIPPLINRAPVKSRRTHMGTGSKSSLTAHLTPRGSNPPPARTKLKAEELHSIKGELSQIKAQVDSLLESLERMDQRRDRLGGAKEGEEKKTQVSEEPSYPAAESQRESRSKEGTEPAGQSDLRDIDSAEESTDTEEAMKNHTSDPEGSQ</sequence>
<evidence type="ECO:0000256" key="2">
    <source>
        <dbReference type="SAM" id="MobiDB-lite"/>
    </source>
</evidence>
<dbReference type="GO" id="GO:0003723">
    <property type="term" value="F:RNA binding"/>
    <property type="evidence" value="ECO:0007669"/>
    <property type="project" value="UniProtKB-KW"/>
</dbReference>
<organism evidence="3 4">
    <name type="scientific">Ornithorhynchus anatinus</name>
    <name type="common">Duckbill platypus</name>
    <dbReference type="NCBI Taxonomy" id="9258"/>
    <lineage>
        <taxon>Eukaryota</taxon>
        <taxon>Metazoa</taxon>
        <taxon>Chordata</taxon>
        <taxon>Craniata</taxon>
        <taxon>Vertebrata</taxon>
        <taxon>Euteleostomi</taxon>
        <taxon>Mammalia</taxon>
        <taxon>Monotremata</taxon>
        <taxon>Ornithorhynchidae</taxon>
        <taxon>Ornithorhynchus</taxon>
    </lineage>
</organism>
<feature type="region of interest" description="Disordered" evidence="2">
    <location>
        <begin position="226"/>
        <end position="261"/>
    </location>
</feature>
<feature type="compositionally biased region" description="Basic residues" evidence="2">
    <location>
        <begin position="180"/>
        <end position="190"/>
    </location>
</feature>
<keyword evidence="1" id="KW-0694">RNA-binding</keyword>
<feature type="compositionally biased region" description="Polar residues" evidence="2">
    <location>
        <begin position="237"/>
        <end position="246"/>
    </location>
</feature>
<evidence type="ECO:0008006" key="5">
    <source>
        <dbReference type="Google" id="ProtNLM"/>
    </source>
</evidence>
<reference evidence="3" key="2">
    <citation type="submission" date="2025-08" db="UniProtKB">
        <authorList>
            <consortium name="Ensembl"/>
        </authorList>
    </citation>
    <scope>IDENTIFICATION</scope>
    <source>
        <strain evidence="3">Glennie</strain>
    </source>
</reference>
<evidence type="ECO:0000313" key="3">
    <source>
        <dbReference type="Ensembl" id="ENSOANP00000052908.1"/>
    </source>
</evidence>